<reference evidence="2 3" key="1">
    <citation type="journal article" date="2023" name="Hortic Res">
        <title>Pangenome of water caltrop reveals structural variations and asymmetric subgenome divergence after allopolyploidization.</title>
        <authorList>
            <person name="Zhang X."/>
            <person name="Chen Y."/>
            <person name="Wang L."/>
            <person name="Yuan Y."/>
            <person name="Fang M."/>
            <person name="Shi L."/>
            <person name="Lu R."/>
            <person name="Comes H.P."/>
            <person name="Ma Y."/>
            <person name="Chen Y."/>
            <person name="Huang G."/>
            <person name="Zhou Y."/>
            <person name="Zheng Z."/>
            <person name="Qiu Y."/>
        </authorList>
    </citation>
    <scope>NUCLEOTIDE SEQUENCE [LARGE SCALE GENOMIC DNA]</scope>
    <source>
        <strain evidence="2">F231</strain>
    </source>
</reference>
<evidence type="ECO:0000259" key="1">
    <source>
        <dbReference type="Pfam" id="PF05368"/>
    </source>
</evidence>
<evidence type="ECO:0000313" key="3">
    <source>
        <dbReference type="Proteomes" id="UP001346149"/>
    </source>
</evidence>
<feature type="domain" description="NmrA-like" evidence="1">
    <location>
        <begin position="4"/>
        <end position="97"/>
    </location>
</feature>
<organism evidence="2 3">
    <name type="scientific">Trapa natans</name>
    <name type="common">Water chestnut</name>
    <dbReference type="NCBI Taxonomy" id="22666"/>
    <lineage>
        <taxon>Eukaryota</taxon>
        <taxon>Viridiplantae</taxon>
        <taxon>Streptophyta</taxon>
        <taxon>Embryophyta</taxon>
        <taxon>Tracheophyta</taxon>
        <taxon>Spermatophyta</taxon>
        <taxon>Magnoliopsida</taxon>
        <taxon>eudicotyledons</taxon>
        <taxon>Gunneridae</taxon>
        <taxon>Pentapetalae</taxon>
        <taxon>rosids</taxon>
        <taxon>malvids</taxon>
        <taxon>Myrtales</taxon>
        <taxon>Lythraceae</taxon>
        <taxon>Trapa</taxon>
    </lineage>
</organism>
<dbReference type="Proteomes" id="UP001346149">
    <property type="component" value="Unassembled WGS sequence"/>
</dbReference>
<gene>
    <name evidence="2" type="ORF">SAY86_014297</name>
</gene>
<dbReference type="InterPro" id="IPR036291">
    <property type="entry name" value="NAD(P)-bd_dom_sf"/>
</dbReference>
<accession>A0AAN7L0Z2</accession>
<dbReference type="InterPro" id="IPR050608">
    <property type="entry name" value="NmrA-type/Isoflavone_red_sf"/>
</dbReference>
<name>A0AAN7L0Z2_TRANT</name>
<dbReference type="PANTHER" id="PTHR43349">
    <property type="entry name" value="PINORESINOL REDUCTASE-RELATED"/>
    <property type="match status" value="1"/>
</dbReference>
<dbReference type="PANTHER" id="PTHR43349:SF43">
    <property type="entry name" value="ISOEUGENOL SYNTHASE 1-LIKE"/>
    <property type="match status" value="1"/>
</dbReference>
<dbReference type="EMBL" id="JAXQNO010000020">
    <property type="protein sequence ID" value="KAK4772522.1"/>
    <property type="molecule type" value="Genomic_DNA"/>
</dbReference>
<dbReference type="SUPFAM" id="SSF51735">
    <property type="entry name" value="NAD(P)-binding Rossmann-fold domains"/>
    <property type="match status" value="1"/>
</dbReference>
<proteinExistence type="predicted"/>
<dbReference type="AlphaFoldDB" id="A0AAN7L0Z2"/>
<dbReference type="Gene3D" id="3.90.25.10">
    <property type="entry name" value="UDP-galactose 4-epimerase, domain 1"/>
    <property type="match status" value="1"/>
</dbReference>
<dbReference type="Pfam" id="PF05368">
    <property type="entry name" value="NmrA"/>
    <property type="match status" value="1"/>
</dbReference>
<comment type="caution">
    <text evidence="2">The sequence shown here is derived from an EMBL/GenBank/DDBJ whole genome shotgun (WGS) entry which is preliminary data.</text>
</comment>
<protein>
    <recommendedName>
        <fullName evidence="1">NmrA-like domain-containing protein</fullName>
    </recommendedName>
</protein>
<sequence length="103" mass="11839">MNIVVLNFEEDVAIYTVKVTTDTRAANRVVTCRPVRNIASQLDLITWWEERVGRTLKRVHIPDEEIVKMAEALPFPDNIPVAIIHSIFIKGDQMSFDLMEDDL</sequence>
<evidence type="ECO:0000313" key="2">
    <source>
        <dbReference type="EMBL" id="KAK4772522.1"/>
    </source>
</evidence>
<dbReference type="InterPro" id="IPR008030">
    <property type="entry name" value="NmrA-like"/>
</dbReference>
<keyword evidence="3" id="KW-1185">Reference proteome</keyword>